<dbReference type="RefSeq" id="XP_032826075.1">
    <property type="nucleotide sequence ID" value="XM_032970184.1"/>
</dbReference>
<evidence type="ECO:0000256" key="4">
    <source>
        <dbReference type="SAM" id="MobiDB-lite"/>
    </source>
</evidence>
<gene>
    <name evidence="6" type="primary">LOC116951504</name>
</gene>
<evidence type="ECO:0000256" key="3">
    <source>
        <dbReference type="SAM" id="Coils"/>
    </source>
</evidence>
<evidence type="ECO:0000256" key="1">
    <source>
        <dbReference type="ARBA" id="ARBA00009019"/>
    </source>
</evidence>
<keyword evidence="2 3" id="KW-0175">Coiled coil</keyword>
<dbReference type="AlphaFoldDB" id="A0AAJ7TXS7"/>
<feature type="compositionally biased region" description="Low complexity" evidence="4">
    <location>
        <begin position="413"/>
        <end position="426"/>
    </location>
</feature>
<evidence type="ECO:0000256" key="2">
    <source>
        <dbReference type="ARBA" id="ARBA00023054"/>
    </source>
</evidence>
<feature type="compositionally biased region" description="Low complexity" evidence="4">
    <location>
        <begin position="377"/>
        <end position="390"/>
    </location>
</feature>
<feature type="region of interest" description="Disordered" evidence="4">
    <location>
        <begin position="406"/>
        <end position="467"/>
    </location>
</feature>
<accession>A0AAJ7TXS7</accession>
<feature type="coiled-coil region" evidence="3">
    <location>
        <begin position="93"/>
        <end position="127"/>
    </location>
</feature>
<dbReference type="InterPro" id="IPR026079">
    <property type="entry name" value="CDR2"/>
</dbReference>
<feature type="region of interest" description="Disordered" evidence="4">
    <location>
        <begin position="303"/>
        <end position="325"/>
    </location>
</feature>
<evidence type="ECO:0000313" key="6">
    <source>
        <dbReference type="RefSeq" id="XP_032826075.1"/>
    </source>
</evidence>
<dbReference type="PANTHER" id="PTHR19232">
    <property type="entry name" value="CENTROCORTIN FAMILY MEMBER"/>
    <property type="match status" value="1"/>
</dbReference>
<sequence>MESALCADLQLAAKLGKSLLERNKELECSLQQLYITNQDHVLEIEHLTRQLELLRENGERHAQVYEHLDVASRDLELANRRLLLEGRNSQQRIAGLSEHVEGLQAQVVELQKQLEELRRSGEASARREKRERRRTVHGVPVLHDIRRYLGTDRVSADILVSGQDGGADQRESEVQCLQRSVKSLSASLARERERCGNLDLELALALAENSDMDQRLADLEPWLERTQELEKELLEMSRIRLSEGERLQRLLATAELAAESLLNGDRGVGDMDIAKLQSLLGHPEADTGSSAGSCRELGDSCDGDKTAAHHTHGSVEEPGPTARGPVSILSEVSEQYAALQARYEDLLARMHDRSVNLQHRAVQTGSTHSVGRSREIAAAATQATAETSDAPGSWVDIGTAADCGASHGPDELPAGAGSAAAPCAEHSATRALKREARSDTPAGPRRRAASSDGSRSAGGGARGEPGERMAVAMVAQYVQRAERGEQPEYKALFQEIFMHIRKTREDICAAKALRGTPRPQHS</sequence>
<dbReference type="PANTHER" id="PTHR19232:SF7">
    <property type="entry name" value="CENTROCORTIN, ISOFORM A"/>
    <property type="match status" value="1"/>
</dbReference>
<comment type="similarity">
    <text evidence="1">Belongs to the CDR2 family.</text>
</comment>
<proteinExistence type="inferred from homology"/>
<feature type="compositionally biased region" description="Polar residues" evidence="4">
    <location>
        <begin position="361"/>
        <end position="370"/>
    </location>
</feature>
<keyword evidence="5" id="KW-1185">Reference proteome</keyword>
<name>A0AAJ7TXS7_PETMA</name>
<dbReference type="Proteomes" id="UP001318040">
    <property type="component" value="Chromosome 43"/>
</dbReference>
<reference evidence="6" key="1">
    <citation type="submission" date="2025-08" db="UniProtKB">
        <authorList>
            <consortium name="RefSeq"/>
        </authorList>
    </citation>
    <scope>IDENTIFICATION</scope>
    <source>
        <tissue evidence="6">Sperm</tissue>
    </source>
</reference>
<feature type="region of interest" description="Disordered" evidence="4">
    <location>
        <begin position="361"/>
        <end position="394"/>
    </location>
</feature>
<evidence type="ECO:0000313" key="5">
    <source>
        <dbReference type="Proteomes" id="UP001318040"/>
    </source>
</evidence>
<protein>
    <submittedName>
        <fullName evidence="6">Cerebellar degeneration-related protein 2-like isoform X2</fullName>
    </submittedName>
</protein>
<organism evidence="5 6">
    <name type="scientific">Petromyzon marinus</name>
    <name type="common">Sea lamprey</name>
    <dbReference type="NCBI Taxonomy" id="7757"/>
    <lineage>
        <taxon>Eukaryota</taxon>
        <taxon>Metazoa</taxon>
        <taxon>Chordata</taxon>
        <taxon>Craniata</taxon>
        <taxon>Vertebrata</taxon>
        <taxon>Cyclostomata</taxon>
        <taxon>Hyperoartia</taxon>
        <taxon>Petromyzontiformes</taxon>
        <taxon>Petromyzontidae</taxon>
        <taxon>Petromyzon</taxon>
    </lineage>
</organism>